<evidence type="ECO:0000313" key="4">
    <source>
        <dbReference type="Proteomes" id="UP000094869"/>
    </source>
</evidence>
<evidence type="ECO:0000313" key="1">
    <source>
        <dbReference type="EMBL" id="ODR44986.1"/>
    </source>
</evidence>
<reference evidence="2 3" key="2">
    <citation type="submission" date="2016-08" db="EMBL/GenBank/DDBJ databases">
        <authorList>
            <person name="Seilhamer J.J."/>
        </authorList>
    </citation>
    <scope>NUCLEOTIDE SEQUENCE [LARGE SCALE GENOMIC DNA]</scope>
    <source>
        <strain evidence="2 3">NML150140-1</strain>
    </source>
</reference>
<name>A0A1E3UNN3_9FIRM</name>
<protein>
    <submittedName>
        <fullName evidence="2">Uncharacterized protein</fullName>
    </submittedName>
</protein>
<accession>A0A1E3UNN3</accession>
<dbReference type="AlphaFoldDB" id="A0A1E3UNN3"/>
<dbReference type="Proteomes" id="UP000094869">
    <property type="component" value="Unassembled WGS sequence"/>
</dbReference>
<comment type="caution">
    <text evidence="2">The sequence shown here is derived from an EMBL/GenBank/DDBJ whole genome shotgun (WGS) entry which is preliminary data.</text>
</comment>
<organism evidence="2 3">
    <name type="scientific">Eisenbergiella tayi</name>
    <dbReference type="NCBI Taxonomy" id="1432052"/>
    <lineage>
        <taxon>Bacteria</taxon>
        <taxon>Bacillati</taxon>
        <taxon>Bacillota</taxon>
        <taxon>Clostridia</taxon>
        <taxon>Lachnospirales</taxon>
        <taxon>Lachnospiraceae</taxon>
        <taxon>Eisenbergiella</taxon>
    </lineage>
</organism>
<evidence type="ECO:0000313" key="2">
    <source>
        <dbReference type="EMBL" id="ODR55616.1"/>
    </source>
</evidence>
<dbReference type="EMBL" id="MEHA01000001">
    <property type="protein sequence ID" value="ODR55616.1"/>
    <property type="molecule type" value="Genomic_DNA"/>
</dbReference>
<dbReference type="Proteomes" id="UP000094271">
    <property type="component" value="Unassembled WGS sequence"/>
</dbReference>
<reference evidence="1 4" key="1">
    <citation type="submission" date="2016-08" db="EMBL/GenBank/DDBJ databases">
        <title>Characterization of Isolates of Eisenbergiella tayi Derived from Blood Cultures, Using Whole Genome Sequencing.</title>
        <authorList>
            <person name="Bernier A.-M."/>
            <person name="Burdz T."/>
            <person name="Wiebe D."/>
            <person name="Bernard K."/>
        </authorList>
    </citation>
    <scope>NUCLEOTIDE SEQUENCE [LARGE SCALE GENOMIC DNA]</scope>
    <source>
        <strain evidence="1 4">NML120146</strain>
    </source>
</reference>
<sequence>MQARSRSDKFAAVLRLQRTQPKDRRIYTAFTGILARRRLLQREWGAGRARSQGRRLRGNMLRNWEGYE</sequence>
<gene>
    <name evidence="2" type="ORF">BEI59_00115</name>
    <name evidence="1" type="ORF">BEI63_30015</name>
</gene>
<dbReference type="EMBL" id="MEHD01000054">
    <property type="protein sequence ID" value="ODR44986.1"/>
    <property type="molecule type" value="Genomic_DNA"/>
</dbReference>
<keyword evidence="4" id="KW-1185">Reference proteome</keyword>
<proteinExistence type="predicted"/>
<evidence type="ECO:0000313" key="3">
    <source>
        <dbReference type="Proteomes" id="UP000094271"/>
    </source>
</evidence>